<dbReference type="RefSeq" id="WP_233133290.1">
    <property type="nucleotide sequence ID" value="NZ_BJUN01000005.1"/>
</dbReference>
<name>A0A510Y497_MARHA</name>
<evidence type="ECO:0000313" key="1">
    <source>
        <dbReference type="EMBL" id="GEK58160.1"/>
    </source>
</evidence>
<dbReference type="InterPro" id="IPR012347">
    <property type="entry name" value="Ferritin-like"/>
</dbReference>
<dbReference type="Proteomes" id="UP000321051">
    <property type="component" value="Unassembled WGS sequence"/>
</dbReference>
<sequence>MADNYASHEIIEIHELLQVKAAATAKASMMQGLATDKQLKQLLEESAVTSQQAVQELRELLEQSK</sequence>
<dbReference type="AlphaFoldDB" id="A0A510Y497"/>
<proteinExistence type="predicted"/>
<protein>
    <recommendedName>
        <fullName evidence="3">Spore coat protein</fullName>
    </recommendedName>
</protein>
<keyword evidence="2" id="KW-1185">Reference proteome</keyword>
<reference evidence="1 2" key="1">
    <citation type="submission" date="2019-07" db="EMBL/GenBank/DDBJ databases">
        <title>Whole genome shotgun sequence of Marinococcus halophilus NBRC 102359.</title>
        <authorList>
            <person name="Hosoyama A."/>
            <person name="Uohara A."/>
            <person name="Ohji S."/>
            <person name="Ichikawa N."/>
        </authorList>
    </citation>
    <scope>NUCLEOTIDE SEQUENCE [LARGE SCALE GENOMIC DNA]</scope>
    <source>
        <strain evidence="1 2">NBRC 102359</strain>
    </source>
</reference>
<gene>
    <name evidence="1" type="ORF">MHA01_10650</name>
</gene>
<evidence type="ECO:0008006" key="3">
    <source>
        <dbReference type="Google" id="ProtNLM"/>
    </source>
</evidence>
<evidence type="ECO:0000313" key="2">
    <source>
        <dbReference type="Proteomes" id="UP000321051"/>
    </source>
</evidence>
<accession>A0A510Y497</accession>
<dbReference type="EMBL" id="BJUN01000005">
    <property type="protein sequence ID" value="GEK58160.1"/>
    <property type="molecule type" value="Genomic_DNA"/>
</dbReference>
<organism evidence="1 2">
    <name type="scientific">Marinococcus halophilus</name>
    <dbReference type="NCBI Taxonomy" id="1371"/>
    <lineage>
        <taxon>Bacteria</taxon>
        <taxon>Bacillati</taxon>
        <taxon>Bacillota</taxon>
        <taxon>Bacilli</taxon>
        <taxon>Bacillales</taxon>
        <taxon>Bacillaceae</taxon>
        <taxon>Marinococcus</taxon>
    </lineage>
</organism>
<dbReference type="Gene3D" id="1.20.1260.10">
    <property type="match status" value="1"/>
</dbReference>
<comment type="caution">
    <text evidence="1">The sequence shown here is derived from an EMBL/GenBank/DDBJ whole genome shotgun (WGS) entry which is preliminary data.</text>
</comment>